<reference evidence="1" key="1">
    <citation type="submission" date="2021-02" db="EMBL/GenBank/DDBJ databases">
        <authorList>
            <person name="Dougan E. K."/>
            <person name="Rhodes N."/>
            <person name="Thang M."/>
            <person name="Chan C."/>
        </authorList>
    </citation>
    <scope>NUCLEOTIDE SEQUENCE</scope>
</reference>
<sequence>DAAIAVSTKPATIHIVTPNGQQKCSGEYVLVGGERVHGESVWKQKKGHFRLCSSKAGTWIVANGSPKESSFEEPSNVALHCERPHRGLMPDKVSGPWSRLDGEKLVEDDTIKATTIVVKPAKLHIATPHGQQKCGGEYILVPNESANNQPLWKQMGGKYWLYSGTNGMWILGSSGAKLKNFECSRGVIYSATPHGGLMPNKVGGSWLRLDGEQFIEDADISVSV</sequence>
<dbReference type="EMBL" id="CAJNNV010029224">
    <property type="protein sequence ID" value="CAE8627618.1"/>
    <property type="molecule type" value="Genomic_DNA"/>
</dbReference>
<evidence type="ECO:0000313" key="1">
    <source>
        <dbReference type="EMBL" id="CAE8627618.1"/>
    </source>
</evidence>
<gene>
    <name evidence="1" type="ORF">PGLA1383_LOCUS44348</name>
</gene>
<protein>
    <submittedName>
        <fullName evidence="1">Uncharacterized protein</fullName>
    </submittedName>
</protein>
<name>A0A813GRE3_POLGL</name>
<dbReference type="AlphaFoldDB" id="A0A813GRE3"/>
<comment type="caution">
    <text evidence="1">The sequence shown here is derived from an EMBL/GenBank/DDBJ whole genome shotgun (WGS) entry which is preliminary data.</text>
</comment>
<accession>A0A813GRE3</accession>
<proteinExistence type="predicted"/>
<dbReference type="OrthoDB" id="424206at2759"/>
<organism evidence="1 2">
    <name type="scientific">Polarella glacialis</name>
    <name type="common">Dinoflagellate</name>
    <dbReference type="NCBI Taxonomy" id="89957"/>
    <lineage>
        <taxon>Eukaryota</taxon>
        <taxon>Sar</taxon>
        <taxon>Alveolata</taxon>
        <taxon>Dinophyceae</taxon>
        <taxon>Suessiales</taxon>
        <taxon>Suessiaceae</taxon>
        <taxon>Polarella</taxon>
    </lineage>
</organism>
<keyword evidence="2" id="KW-1185">Reference proteome</keyword>
<evidence type="ECO:0000313" key="2">
    <source>
        <dbReference type="Proteomes" id="UP000654075"/>
    </source>
</evidence>
<dbReference type="Proteomes" id="UP000654075">
    <property type="component" value="Unassembled WGS sequence"/>
</dbReference>
<feature type="non-terminal residue" evidence="1">
    <location>
        <position position="1"/>
    </location>
</feature>